<dbReference type="InterPro" id="IPR045269">
    <property type="entry name" value="Atg1-like"/>
</dbReference>
<dbReference type="SMART" id="SM00369">
    <property type="entry name" value="LRR_TYP"/>
    <property type="match status" value="2"/>
</dbReference>
<feature type="compositionally biased region" description="Basic and acidic residues" evidence="3">
    <location>
        <begin position="257"/>
        <end position="278"/>
    </location>
</feature>
<evidence type="ECO:0000313" key="6">
    <source>
        <dbReference type="Proteomes" id="UP000051952"/>
    </source>
</evidence>
<evidence type="ECO:0000256" key="3">
    <source>
        <dbReference type="SAM" id="MobiDB-lite"/>
    </source>
</evidence>
<dbReference type="PANTHER" id="PTHR24348:SF72">
    <property type="entry name" value="SERINE_THREONINE PROTEIN KINASE"/>
    <property type="match status" value="1"/>
</dbReference>
<gene>
    <name evidence="5" type="ORF">BSAL_30435</name>
</gene>
<dbReference type="PANTHER" id="PTHR24348">
    <property type="entry name" value="SERINE/THREONINE-PROTEIN KINASE UNC-51-RELATED"/>
    <property type="match status" value="1"/>
</dbReference>
<name>A0A0S4JI48_BODSA</name>
<protein>
    <submittedName>
        <fullName evidence="5">Calcium calmodulin-dependent protein kinase, putative</fullName>
    </submittedName>
</protein>
<dbReference type="Gene3D" id="1.10.510.10">
    <property type="entry name" value="Transferase(Phosphotransferase) domain 1"/>
    <property type="match status" value="1"/>
</dbReference>
<organism evidence="5 6">
    <name type="scientific">Bodo saltans</name>
    <name type="common">Flagellated protozoan</name>
    <dbReference type="NCBI Taxonomy" id="75058"/>
    <lineage>
        <taxon>Eukaryota</taxon>
        <taxon>Discoba</taxon>
        <taxon>Euglenozoa</taxon>
        <taxon>Kinetoplastea</taxon>
        <taxon>Metakinetoplastina</taxon>
        <taxon>Eubodonida</taxon>
        <taxon>Bodonidae</taxon>
        <taxon>Bodo</taxon>
    </lineage>
</organism>
<dbReference type="InterPro" id="IPR000719">
    <property type="entry name" value="Prot_kinase_dom"/>
</dbReference>
<dbReference type="PROSITE" id="PS00108">
    <property type="entry name" value="PROTEIN_KINASE_ST"/>
    <property type="match status" value="1"/>
</dbReference>
<sequence>MLASKSMMSPTGSMTHAIPDSVLREIVVMRVLHHPNIVKLVEIIDDLESDKFYVIMEYCERGPLHTLGHAPLSLDSLRTKGQHVLRGLRYLHDHGLYHRDIKPANCLVDSDGVAKLADFGACDMKHISNYTDGTPAFMCPEMMRGEEVDGVIADSWAFAVTMYQAAYGVLPFPTLNYNAIQQLLASEDEIPFPPSSTEEGENTTNASNHLQTDAQQLESLLRSMLVKDITHRCKIDDAIRHPFFGSMDAIIGSSVRRSPDNSDHDRSRSIDMSRESNCDRPPLSGIPVITVDDQPPPPMQPPHPHNISDSGTAPFHAYVEDPLATSVEGRAELYARALLLVKKGNKVHQSFHGLHRVKEARRKSLAVIQRFNFDGDEVNDEIDQSSLWSPVRKPLQVAAEPGKLSPFDKGVQSVPEAADPTDEPREQQRTPLLVSPVNDSITPTQEGATSVPGSPLSPLNRNKGRRRSTVTTITAASSAAMNTRTRREEAKLEKIVDRLIHSSNTTQAHIKGIALGNNVPDQLSEVLQLNIKSLAITDCRLSVLRGLHMPAFTNLRDLNLSKNNFHVFPVEVLHSCPKLQLLDMSFNRIKTIPDELSHAPFLERLSLHFNRVCQFTAVSLTGKNFHHLRLSDNPVAQLPQDNTSAFTNVKVVLDDAPVLMQQWTEMLISQRSGGLSIIWNDVYPKQMLPGYPWFVAPNPLALYSVHQLRQLNIKHIVVPDVIRKYRRYLNLGGGNESDDSMRSTSVSSVSSSASGTAGWQRRASKRRKTNADGLPLSLKIPLLHPSAEKLFSGIHFVDTHGFIGPNHKPLSQLLVELHQQDGGNIMLCIDESLPSSIGSTEEEQAEISHHHRVIVASILDVAAKVTSFSPSDIREALSEARLGFYN</sequence>
<dbReference type="GO" id="GO:0010506">
    <property type="term" value="P:regulation of autophagy"/>
    <property type="evidence" value="ECO:0007669"/>
    <property type="project" value="InterPro"/>
</dbReference>
<dbReference type="OrthoDB" id="68483at2759"/>
<dbReference type="PROSITE" id="PS51450">
    <property type="entry name" value="LRR"/>
    <property type="match status" value="1"/>
</dbReference>
<dbReference type="Proteomes" id="UP000051952">
    <property type="component" value="Unassembled WGS sequence"/>
</dbReference>
<dbReference type="InterPro" id="IPR008271">
    <property type="entry name" value="Ser/Thr_kinase_AS"/>
</dbReference>
<evidence type="ECO:0000259" key="4">
    <source>
        <dbReference type="PROSITE" id="PS50011"/>
    </source>
</evidence>
<feature type="region of interest" description="Disordered" evidence="3">
    <location>
        <begin position="401"/>
        <end position="470"/>
    </location>
</feature>
<feature type="region of interest" description="Disordered" evidence="3">
    <location>
        <begin position="736"/>
        <end position="770"/>
    </location>
</feature>
<dbReference type="SUPFAM" id="SSF56112">
    <property type="entry name" value="Protein kinase-like (PK-like)"/>
    <property type="match status" value="1"/>
</dbReference>
<reference evidence="6" key="1">
    <citation type="submission" date="2015-09" db="EMBL/GenBank/DDBJ databases">
        <authorList>
            <consortium name="Pathogen Informatics"/>
        </authorList>
    </citation>
    <scope>NUCLEOTIDE SEQUENCE [LARGE SCALE GENOMIC DNA]</scope>
    <source>
        <strain evidence="6">Lake Konstanz</strain>
    </source>
</reference>
<keyword evidence="2" id="KW-0677">Repeat</keyword>
<dbReference type="PROSITE" id="PS50011">
    <property type="entry name" value="PROTEIN_KINASE_DOM"/>
    <property type="match status" value="1"/>
</dbReference>
<evidence type="ECO:0000256" key="1">
    <source>
        <dbReference type="ARBA" id="ARBA00022614"/>
    </source>
</evidence>
<keyword evidence="5" id="KW-0418">Kinase</keyword>
<proteinExistence type="predicted"/>
<dbReference type="GO" id="GO:0005737">
    <property type="term" value="C:cytoplasm"/>
    <property type="evidence" value="ECO:0007669"/>
    <property type="project" value="TreeGrafter"/>
</dbReference>
<dbReference type="InterPro" id="IPR003591">
    <property type="entry name" value="Leu-rich_rpt_typical-subtyp"/>
</dbReference>
<dbReference type="SMART" id="SM00220">
    <property type="entry name" value="S_TKc"/>
    <property type="match status" value="1"/>
</dbReference>
<dbReference type="EMBL" id="CYKH01001892">
    <property type="protein sequence ID" value="CUG91147.1"/>
    <property type="molecule type" value="Genomic_DNA"/>
</dbReference>
<dbReference type="VEuPathDB" id="TriTrypDB:BSAL_30435"/>
<dbReference type="InterPro" id="IPR032675">
    <property type="entry name" value="LRR_dom_sf"/>
</dbReference>
<dbReference type="SUPFAM" id="SSF52058">
    <property type="entry name" value="L domain-like"/>
    <property type="match status" value="1"/>
</dbReference>
<dbReference type="GO" id="GO:0004674">
    <property type="term" value="F:protein serine/threonine kinase activity"/>
    <property type="evidence" value="ECO:0007669"/>
    <property type="project" value="InterPro"/>
</dbReference>
<evidence type="ECO:0000313" key="5">
    <source>
        <dbReference type="EMBL" id="CUG91147.1"/>
    </source>
</evidence>
<feature type="region of interest" description="Disordered" evidence="3">
    <location>
        <begin position="254"/>
        <end position="302"/>
    </location>
</feature>
<dbReference type="Gene3D" id="3.80.10.10">
    <property type="entry name" value="Ribonuclease Inhibitor"/>
    <property type="match status" value="1"/>
</dbReference>
<feature type="compositionally biased region" description="Polar residues" evidence="3">
    <location>
        <begin position="437"/>
        <end position="460"/>
    </location>
</feature>
<dbReference type="InterPro" id="IPR001611">
    <property type="entry name" value="Leu-rich_rpt"/>
</dbReference>
<feature type="domain" description="Protein kinase" evidence="4">
    <location>
        <begin position="1"/>
        <end position="244"/>
    </location>
</feature>
<dbReference type="AlphaFoldDB" id="A0A0S4JI48"/>
<dbReference type="GO" id="GO:0005524">
    <property type="term" value="F:ATP binding"/>
    <property type="evidence" value="ECO:0007669"/>
    <property type="project" value="InterPro"/>
</dbReference>
<dbReference type="Pfam" id="PF00069">
    <property type="entry name" value="Pkinase"/>
    <property type="match status" value="1"/>
</dbReference>
<dbReference type="OMA" id="DITHRCK"/>
<accession>A0A0S4JI48</accession>
<dbReference type="InterPro" id="IPR011009">
    <property type="entry name" value="Kinase-like_dom_sf"/>
</dbReference>
<keyword evidence="5" id="KW-0808">Transferase</keyword>
<feature type="compositionally biased region" description="Low complexity" evidence="3">
    <location>
        <begin position="743"/>
        <end position="758"/>
    </location>
</feature>
<keyword evidence="6" id="KW-1185">Reference proteome</keyword>
<evidence type="ECO:0000256" key="2">
    <source>
        <dbReference type="ARBA" id="ARBA00022737"/>
    </source>
</evidence>
<keyword evidence="1" id="KW-0433">Leucine-rich repeat</keyword>
<dbReference type="Pfam" id="PF13855">
    <property type="entry name" value="LRR_8"/>
    <property type="match status" value="1"/>
</dbReference>